<evidence type="ECO:0000313" key="3">
    <source>
        <dbReference type="EMBL" id="CAJ1969568.1"/>
    </source>
</evidence>
<gene>
    <name evidence="3" type="ORF">CYCCA115_LOCUS23777</name>
</gene>
<feature type="domain" description="NodB homology" evidence="2">
    <location>
        <begin position="106"/>
        <end position="325"/>
    </location>
</feature>
<dbReference type="CDD" id="cd10977">
    <property type="entry name" value="CE4_PuuE_SpCDA1"/>
    <property type="match status" value="1"/>
</dbReference>
<feature type="region of interest" description="Disordered" evidence="1">
    <location>
        <begin position="431"/>
        <end position="460"/>
    </location>
</feature>
<dbReference type="SUPFAM" id="SSF88713">
    <property type="entry name" value="Glycoside hydrolase/deacetylase"/>
    <property type="match status" value="1"/>
</dbReference>
<sequence length="460" mass="50136">MMEESGDLLSMASPAPATTEATPAPSSFAKVGHENDGKSKYGFRDVVGYGKRPVVPHWPNKAKVALNFVINYEEGGERCILHGDDASEHLLSDIPGATPEVGGRNLNMESMYDYGSRVGFWRLHRLFTAKKLPVTVFAVGMALERNIEACGAMKEADWEVSSHGYRWIDHSKIDEKTEREYLAKTIEIHQNLLGKRPFGFYQGKPSENTRRLVIEEGGFLYDSDSYADDLPYWTMDYAEGRPHLIIPYTLTENDMKFTNGGWSADEDFANHLKETLRFLVEEGRAGQPKMMTVGLHCRLSRPGRIAALEKFVDFAKSYGRDVWVCTREQVANHWYENHLPRGVGNPIKPSSFAQGTASSFLGGLGQVGGGYGGGPDPVPAYPTGNTSYGSNSGGYGSNSGGYGSRPSYGSSGGNASSSSFSNPASKFSYLGNLTAPRDSSAEDKSNSIKAAAQVPDGDII</sequence>
<dbReference type="EMBL" id="CAKOGP040002424">
    <property type="protein sequence ID" value="CAJ1969568.1"/>
    <property type="molecule type" value="Genomic_DNA"/>
</dbReference>
<dbReference type="PANTHER" id="PTHR43123:SF1">
    <property type="entry name" value="POLYSACCHARIDE DEACETYLASE-RELATED"/>
    <property type="match status" value="1"/>
</dbReference>
<feature type="compositionally biased region" description="Low complexity" evidence="1">
    <location>
        <begin position="12"/>
        <end position="29"/>
    </location>
</feature>
<evidence type="ECO:0000313" key="4">
    <source>
        <dbReference type="Proteomes" id="UP001295423"/>
    </source>
</evidence>
<dbReference type="InterPro" id="IPR017625">
    <property type="entry name" value="PuuE"/>
</dbReference>
<dbReference type="GO" id="GO:0016810">
    <property type="term" value="F:hydrolase activity, acting on carbon-nitrogen (but not peptide) bonds"/>
    <property type="evidence" value="ECO:0007669"/>
    <property type="project" value="InterPro"/>
</dbReference>
<proteinExistence type="predicted"/>
<feature type="region of interest" description="Disordered" evidence="1">
    <location>
        <begin position="1"/>
        <end position="34"/>
    </location>
</feature>
<organism evidence="3 4">
    <name type="scientific">Cylindrotheca closterium</name>
    <dbReference type="NCBI Taxonomy" id="2856"/>
    <lineage>
        <taxon>Eukaryota</taxon>
        <taxon>Sar</taxon>
        <taxon>Stramenopiles</taxon>
        <taxon>Ochrophyta</taxon>
        <taxon>Bacillariophyta</taxon>
        <taxon>Bacillariophyceae</taxon>
        <taxon>Bacillariophycidae</taxon>
        <taxon>Bacillariales</taxon>
        <taxon>Bacillariaceae</taxon>
        <taxon>Cylindrotheca</taxon>
    </lineage>
</organism>
<dbReference type="InterPro" id="IPR002509">
    <property type="entry name" value="NODB_dom"/>
</dbReference>
<accession>A0AAD2GDE0</accession>
<comment type="caution">
    <text evidence="3">The sequence shown here is derived from an EMBL/GenBank/DDBJ whole genome shotgun (WGS) entry which is preliminary data.</text>
</comment>
<dbReference type="Pfam" id="PF01522">
    <property type="entry name" value="Polysacc_deac_1"/>
    <property type="match status" value="1"/>
</dbReference>
<dbReference type="InterPro" id="IPR011330">
    <property type="entry name" value="Glyco_hydro/deAcase_b/a-brl"/>
</dbReference>
<keyword evidence="4" id="KW-1185">Reference proteome</keyword>
<dbReference type="PANTHER" id="PTHR43123">
    <property type="entry name" value="POLYSACCHARIDE DEACETYLASE-RELATED"/>
    <property type="match status" value="1"/>
</dbReference>
<dbReference type="Gene3D" id="3.20.20.370">
    <property type="entry name" value="Glycoside hydrolase/deacetylase"/>
    <property type="match status" value="1"/>
</dbReference>
<dbReference type="PROSITE" id="PS51677">
    <property type="entry name" value="NODB"/>
    <property type="match status" value="1"/>
</dbReference>
<evidence type="ECO:0000259" key="2">
    <source>
        <dbReference type="PROSITE" id="PS51677"/>
    </source>
</evidence>
<protein>
    <recommendedName>
        <fullName evidence="2">NodB homology domain-containing protein</fullName>
    </recommendedName>
</protein>
<dbReference type="Proteomes" id="UP001295423">
    <property type="component" value="Unassembled WGS sequence"/>
</dbReference>
<evidence type="ECO:0000256" key="1">
    <source>
        <dbReference type="SAM" id="MobiDB-lite"/>
    </source>
</evidence>
<dbReference type="GO" id="GO:0005975">
    <property type="term" value="P:carbohydrate metabolic process"/>
    <property type="evidence" value="ECO:0007669"/>
    <property type="project" value="InterPro"/>
</dbReference>
<name>A0AAD2GDE0_9STRA</name>
<reference evidence="3" key="1">
    <citation type="submission" date="2023-08" db="EMBL/GenBank/DDBJ databases">
        <authorList>
            <person name="Audoor S."/>
            <person name="Bilcke G."/>
        </authorList>
    </citation>
    <scope>NUCLEOTIDE SEQUENCE</scope>
</reference>
<dbReference type="AlphaFoldDB" id="A0AAD2GDE0"/>